<evidence type="ECO:0000259" key="1">
    <source>
        <dbReference type="Pfam" id="PF04480"/>
    </source>
</evidence>
<dbReference type="Proteomes" id="UP000780875">
    <property type="component" value="Unassembled WGS sequence"/>
</dbReference>
<gene>
    <name evidence="2" type="ORF">K8U61_04685</name>
</gene>
<name>A0ABS7U8Z1_9ACTN</name>
<organism evidence="2 3">
    <name type="scientific">Nocardioides mangrovi</name>
    <dbReference type="NCBI Taxonomy" id="2874580"/>
    <lineage>
        <taxon>Bacteria</taxon>
        <taxon>Bacillati</taxon>
        <taxon>Actinomycetota</taxon>
        <taxon>Actinomycetes</taxon>
        <taxon>Propionibacteriales</taxon>
        <taxon>Nocardioidaceae</taxon>
        <taxon>Nocardioides</taxon>
    </lineage>
</organism>
<sequence>MASLARAEAANPFETCLRVIAGEVPGLRVAPQVTLTTIPGAPRPDLVDVDLRIVLEADSFEWHGDRRALRRDARRYNLMVVHGWLVLRFSWEDVMLHPDEVREVLVAATAQRRTEVGCRRCVAA</sequence>
<dbReference type="RefSeq" id="WP_224121800.1">
    <property type="nucleotide sequence ID" value="NZ_JAIQZJ010000001.1"/>
</dbReference>
<dbReference type="InterPro" id="IPR007569">
    <property type="entry name" value="DUF559"/>
</dbReference>
<evidence type="ECO:0000313" key="3">
    <source>
        <dbReference type="Proteomes" id="UP000780875"/>
    </source>
</evidence>
<keyword evidence="3" id="KW-1185">Reference proteome</keyword>
<accession>A0ABS7U8Z1</accession>
<dbReference type="InterPro" id="IPR011335">
    <property type="entry name" value="Restrct_endonuc-II-like"/>
</dbReference>
<reference evidence="2 3" key="1">
    <citation type="submission" date="2021-09" db="EMBL/GenBank/DDBJ databases">
        <title>Whole genome sequence of Nocardioides sp. GBK3QG-3.</title>
        <authorList>
            <person name="Tuo L."/>
        </authorList>
    </citation>
    <scope>NUCLEOTIDE SEQUENCE [LARGE SCALE GENOMIC DNA]</scope>
    <source>
        <strain evidence="2 3">GBK3QG-3</strain>
    </source>
</reference>
<comment type="caution">
    <text evidence="2">The sequence shown here is derived from an EMBL/GenBank/DDBJ whole genome shotgun (WGS) entry which is preliminary data.</text>
</comment>
<dbReference type="Gene3D" id="3.40.960.10">
    <property type="entry name" value="VSR Endonuclease"/>
    <property type="match status" value="1"/>
</dbReference>
<dbReference type="SUPFAM" id="SSF52980">
    <property type="entry name" value="Restriction endonuclease-like"/>
    <property type="match status" value="1"/>
</dbReference>
<protein>
    <submittedName>
        <fullName evidence="2">DUF559 domain-containing protein</fullName>
    </submittedName>
</protein>
<feature type="domain" description="DUF559" evidence="1">
    <location>
        <begin position="45"/>
        <end position="105"/>
    </location>
</feature>
<evidence type="ECO:0000313" key="2">
    <source>
        <dbReference type="EMBL" id="MBZ5737449.1"/>
    </source>
</evidence>
<dbReference type="Pfam" id="PF04480">
    <property type="entry name" value="DUF559"/>
    <property type="match status" value="1"/>
</dbReference>
<dbReference type="EMBL" id="JAIQZJ010000001">
    <property type="protein sequence ID" value="MBZ5737449.1"/>
    <property type="molecule type" value="Genomic_DNA"/>
</dbReference>
<proteinExistence type="predicted"/>